<accession>A0A8H5ZMG1</accession>
<dbReference type="Proteomes" id="UP000624244">
    <property type="component" value="Unassembled WGS sequence"/>
</dbReference>
<evidence type="ECO:0000313" key="4">
    <source>
        <dbReference type="Proteomes" id="UP000624244"/>
    </source>
</evidence>
<evidence type="ECO:0000256" key="2">
    <source>
        <dbReference type="SAM" id="SignalP"/>
    </source>
</evidence>
<evidence type="ECO:0000313" key="3">
    <source>
        <dbReference type="EMBL" id="KAF5850879.1"/>
    </source>
</evidence>
<evidence type="ECO:0000256" key="1">
    <source>
        <dbReference type="SAM" id="MobiDB-lite"/>
    </source>
</evidence>
<sequence>MLMFLPTELLALVVLARAVLAFPQIDTPVNATATISIGQTSEGALETPSDDLNSIPDECLANPRVCGGRERPELPTATGFDDTDVDRTIVGPSTPTNVVRTSSVPKVINVETNTVVRAGTNTVARVEPAATPSSAAGGLELEENQPDANIVTQDTTGPSAATPKEHAGSPAGDVPSRVVLSDAQQAQEAQQTPQTTQNSLLSDIVSRLGQTQSIVQPTQSDVQPPRPDAQPTGLDAQPAPSLSRTTGDSGEDSTVDSTGNSAVDAVPQTDGNSITPGPGMPSATGTTPGAIPNSITLGSAVIALTPGVSTTIGPSSDQTLVAITTNAAGSTLVTISSSGVAVTATVSAVPTTVTLPKTGFEASITDVARPGVVTSRLSTTSSTAMAANNKRNEVGWWTGAMLGVVGLVLGF</sequence>
<feature type="region of interest" description="Disordered" evidence="1">
    <location>
        <begin position="68"/>
        <end position="94"/>
    </location>
</feature>
<dbReference type="AlphaFoldDB" id="A0A8H5ZMG1"/>
<protein>
    <submittedName>
        <fullName evidence="3">Uncharacterized protein</fullName>
    </submittedName>
</protein>
<feature type="signal peptide" evidence="2">
    <location>
        <begin position="1"/>
        <end position="21"/>
    </location>
</feature>
<feature type="region of interest" description="Disordered" evidence="1">
    <location>
        <begin position="150"/>
        <end position="175"/>
    </location>
</feature>
<dbReference type="EMBL" id="WNKQ01000006">
    <property type="protein sequence ID" value="KAF5850879.1"/>
    <property type="molecule type" value="Genomic_DNA"/>
</dbReference>
<feature type="chain" id="PRO_5034380369" evidence="2">
    <location>
        <begin position="22"/>
        <end position="411"/>
    </location>
</feature>
<keyword evidence="2" id="KW-0732">Signal</keyword>
<reference evidence="3" key="1">
    <citation type="submission" date="2019-11" db="EMBL/GenBank/DDBJ databases">
        <title>Bipolaris sorokiniana Genome sequencing.</title>
        <authorList>
            <person name="Wang H."/>
        </authorList>
    </citation>
    <scope>NUCLEOTIDE SEQUENCE</scope>
</reference>
<feature type="region of interest" description="Disordered" evidence="1">
    <location>
        <begin position="215"/>
        <end position="291"/>
    </location>
</feature>
<proteinExistence type="predicted"/>
<dbReference type="OMA" id="ITHDARP"/>
<name>A0A8H5ZMG1_COCSA</name>
<comment type="caution">
    <text evidence="3">The sequence shown here is derived from an EMBL/GenBank/DDBJ whole genome shotgun (WGS) entry which is preliminary data.</text>
</comment>
<organism evidence="3 4">
    <name type="scientific">Cochliobolus sativus</name>
    <name type="common">Common root rot and spot blotch fungus</name>
    <name type="synonym">Bipolaris sorokiniana</name>
    <dbReference type="NCBI Taxonomy" id="45130"/>
    <lineage>
        <taxon>Eukaryota</taxon>
        <taxon>Fungi</taxon>
        <taxon>Dikarya</taxon>
        <taxon>Ascomycota</taxon>
        <taxon>Pezizomycotina</taxon>
        <taxon>Dothideomycetes</taxon>
        <taxon>Pleosporomycetidae</taxon>
        <taxon>Pleosporales</taxon>
        <taxon>Pleosporineae</taxon>
        <taxon>Pleosporaceae</taxon>
        <taxon>Bipolaris</taxon>
    </lineage>
</organism>
<feature type="compositionally biased region" description="Polar residues" evidence="1">
    <location>
        <begin position="150"/>
        <end position="159"/>
    </location>
</feature>
<gene>
    <name evidence="3" type="ORF">GGP41_010585</name>
</gene>